<proteinExistence type="predicted"/>
<feature type="compositionally biased region" description="Basic residues" evidence="1">
    <location>
        <begin position="1"/>
        <end position="12"/>
    </location>
</feature>
<feature type="compositionally biased region" description="Basic and acidic residues" evidence="1">
    <location>
        <begin position="365"/>
        <end position="375"/>
    </location>
</feature>
<feature type="region of interest" description="Disordered" evidence="1">
    <location>
        <begin position="342"/>
        <end position="375"/>
    </location>
</feature>
<feature type="domain" description="Transposase IS116/IS110/IS902 C-terminal" evidence="3">
    <location>
        <begin position="233"/>
        <end position="310"/>
    </location>
</feature>
<dbReference type="AlphaFoldDB" id="A0AB39QHD7"/>
<name>A0AB39QHD7_9ACTN</name>
<protein>
    <submittedName>
        <fullName evidence="4">IS110 family transposase</fullName>
    </submittedName>
</protein>
<dbReference type="Pfam" id="PF02371">
    <property type="entry name" value="Transposase_20"/>
    <property type="match status" value="1"/>
</dbReference>
<dbReference type="PANTHER" id="PTHR33055">
    <property type="entry name" value="TRANSPOSASE FOR INSERTION SEQUENCE ELEMENT IS1111A"/>
    <property type="match status" value="1"/>
</dbReference>
<evidence type="ECO:0000256" key="1">
    <source>
        <dbReference type="SAM" id="MobiDB-lite"/>
    </source>
</evidence>
<evidence type="ECO:0000259" key="3">
    <source>
        <dbReference type="Pfam" id="PF02371"/>
    </source>
</evidence>
<dbReference type="GO" id="GO:0006313">
    <property type="term" value="P:DNA transposition"/>
    <property type="evidence" value="ECO:0007669"/>
    <property type="project" value="InterPro"/>
</dbReference>
<sequence>MPQPTRPRHPRWGHSQGRPRCGVDHDYRSHAGHPQLPDDAGGLPATSVLGTLLGHLQRAGVECTGSYGAALTRYLHREGVTVTEVNQPDNATRRRRGKTDAIDAAAAAQAVFSGRVTAAAKTSDGPVETIRMFRMAKRSAIKLRSQAINQLKAVLVSADPALRESFAGLSNPKLIRRCSELEPADGTAPASATRRTLRLLARRIQHLTEEVNDLTARITTAIMACAPKLLDRYGVGPDTAAAVLVAAGDNPDRMGSEASFAALCGVSPVEASSGKTQRRRLNRGGDRRANSALYTIVLARLHWDAPTRHYLERRVSEGKTRREAIRCLKRYVARAIYQTIAPPRKNNAPSSIGRRPQGHQARRPLRGDRAGRGHQ</sequence>
<dbReference type="InterPro" id="IPR003346">
    <property type="entry name" value="Transposase_20"/>
</dbReference>
<dbReference type="GO" id="GO:0004803">
    <property type="term" value="F:transposase activity"/>
    <property type="evidence" value="ECO:0007669"/>
    <property type="project" value="InterPro"/>
</dbReference>
<reference evidence="4" key="1">
    <citation type="submission" date="2024-07" db="EMBL/GenBank/DDBJ databases">
        <authorList>
            <person name="Yu S.T."/>
        </authorList>
    </citation>
    <scope>NUCLEOTIDE SEQUENCE</scope>
    <source>
        <strain evidence="4">R39</strain>
    </source>
</reference>
<dbReference type="RefSeq" id="WP_369220717.1">
    <property type="nucleotide sequence ID" value="NZ_CP163441.1"/>
</dbReference>
<dbReference type="EMBL" id="CP163441">
    <property type="protein sequence ID" value="XDQ40970.1"/>
    <property type="molecule type" value="Genomic_DNA"/>
</dbReference>
<dbReference type="PANTHER" id="PTHR33055:SF16">
    <property type="entry name" value="TRANSPOSASE FOR INSERTION SEQUENCE ELEMENT IS1547"/>
    <property type="match status" value="1"/>
</dbReference>
<accession>A0AB39QHD7</accession>
<evidence type="ECO:0000313" key="4">
    <source>
        <dbReference type="EMBL" id="XDQ40970.1"/>
    </source>
</evidence>
<evidence type="ECO:0000259" key="2">
    <source>
        <dbReference type="Pfam" id="PF01548"/>
    </source>
</evidence>
<dbReference type="InterPro" id="IPR002525">
    <property type="entry name" value="Transp_IS110-like_N"/>
</dbReference>
<dbReference type="InterPro" id="IPR047650">
    <property type="entry name" value="Transpos_IS110"/>
</dbReference>
<feature type="domain" description="Transposase IS110-like N-terminal" evidence="2">
    <location>
        <begin position="58"/>
        <end position="157"/>
    </location>
</feature>
<dbReference type="GO" id="GO:0003677">
    <property type="term" value="F:DNA binding"/>
    <property type="evidence" value="ECO:0007669"/>
    <property type="project" value="InterPro"/>
</dbReference>
<dbReference type="NCBIfam" id="NF033542">
    <property type="entry name" value="transpos_IS110"/>
    <property type="match status" value="1"/>
</dbReference>
<feature type="region of interest" description="Disordered" evidence="1">
    <location>
        <begin position="1"/>
        <end position="42"/>
    </location>
</feature>
<dbReference type="Pfam" id="PF01548">
    <property type="entry name" value="DEDD_Tnp_IS110"/>
    <property type="match status" value="1"/>
</dbReference>
<gene>
    <name evidence="4" type="ORF">AB5J52_01080</name>
</gene>
<organism evidence="4">
    <name type="scientific">Streptomyces sp. R39</name>
    <dbReference type="NCBI Taxonomy" id="3238631"/>
    <lineage>
        <taxon>Bacteria</taxon>
        <taxon>Bacillati</taxon>
        <taxon>Actinomycetota</taxon>
        <taxon>Actinomycetes</taxon>
        <taxon>Kitasatosporales</taxon>
        <taxon>Streptomycetaceae</taxon>
        <taxon>Streptomyces</taxon>
    </lineage>
</organism>